<gene>
    <name evidence="12" type="ORF">A4U43_C02F1930</name>
</gene>
<organism evidence="12 13">
    <name type="scientific">Asparagus officinalis</name>
    <name type="common">Garden asparagus</name>
    <dbReference type="NCBI Taxonomy" id="4686"/>
    <lineage>
        <taxon>Eukaryota</taxon>
        <taxon>Viridiplantae</taxon>
        <taxon>Streptophyta</taxon>
        <taxon>Embryophyta</taxon>
        <taxon>Tracheophyta</taxon>
        <taxon>Spermatophyta</taxon>
        <taxon>Magnoliopsida</taxon>
        <taxon>Liliopsida</taxon>
        <taxon>Asparagales</taxon>
        <taxon>Asparagaceae</taxon>
        <taxon>Asparagoideae</taxon>
        <taxon>Asparagus</taxon>
    </lineage>
</organism>
<evidence type="ECO:0000256" key="1">
    <source>
        <dbReference type="ARBA" id="ARBA00004123"/>
    </source>
</evidence>
<comment type="subcellular location">
    <subcellularLocation>
        <location evidence="1">Nucleus</location>
    </subcellularLocation>
</comment>
<dbReference type="AlphaFoldDB" id="A0A5P1FF30"/>
<keyword evidence="5" id="KW-0067">ATP-binding</keyword>
<dbReference type="GO" id="GO:0033063">
    <property type="term" value="C:Rad51B-Rad51C-Rad51D-XRCC2 complex"/>
    <property type="evidence" value="ECO:0007669"/>
    <property type="project" value="TreeGrafter"/>
</dbReference>
<dbReference type="Gramene" id="ONK76985">
    <property type="protein sequence ID" value="ONK76985"/>
    <property type="gene ID" value="A4U43_C02F1930"/>
</dbReference>
<dbReference type="OrthoDB" id="336321at2759"/>
<evidence type="ECO:0000256" key="2">
    <source>
        <dbReference type="ARBA" id="ARBA00007095"/>
    </source>
</evidence>
<evidence type="ECO:0000256" key="8">
    <source>
        <dbReference type="ARBA" id="ARBA00023204"/>
    </source>
</evidence>
<keyword evidence="9" id="KW-0539">Nucleus</keyword>
<dbReference type="SUPFAM" id="SSF52540">
    <property type="entry name" value="P-loop containing nucleoside triphosphate hydrolases"/>
    <property type="match status" value="1"/>
</dbReference>
<evidence type="ECO:0000256" key="5">
    <source>
        <dbReference type="ARBA" id="ARBA00022840"/>
    </source>
</evidence>
<dbReference type="GO" id="GO:0000723">
    <property type="term" value="P:telomere maintenance"/>
    <property type="evidence" value="ECO:0007669"/>
    <property type="project" value="TreeGrafter"/>
</dbReference>
<dbReference type="GO" id="GO:0005815">
    <property type="term" value="C:microtubule organizing center"/>
    <property type="evidence" value="ECO:0007669"/>
    <property type="project" value="TreeGrafter"/>
</dbReference>
<feature type="domain" description="RecA family profile 1" evidence="11">
    <location>
        <begin position="85"/>
        <end position="261"/>
    </location>
</feature>
<dbReference type="InterPro" id="IPR051988">
    <property type="entry name" value="HRR_RAD51_Paralog"/>
</dbReference>
<dbReference type="InterPro" id="IPR003593">
    <property type="entry name" value="AAA+_ATPase"/>
</dbReference>
<dbReference type="PANTHER" id="PTHR46457">
    <property type="entry name" value="DNA REPAIR PROTEIN RAD51 HOMOLOG 4"/>
    <property type="match status" value="1"/>
</dbReference>
<dbReference type="EMBL" id="CM007382">
    <property type="protein sequence ID" value="ONK76985.1"/>
    <property type="molecule type" value="Genomic_DNA"/>
</dbReference>
<evidence type="ECO:0000256" key="6">
    <source>
        <dbReference type="ARBA" id="ARBA00023125"/>
    </source>
</evidence>
<dbReference type="GO" id="GO:0140664">
    <property type="term" value="F:ATP-dependent DNA damage sensor activity"/>
    <property type="evidence" value="ECO:0007669"/>
    <property type="project" value="InterPro"/>
</dbReference>
<evidence type="ECO:0000256" key="3">
    <source>
        <dbReference type="ARBA" id="ARBA00022741"/>
    </source>
</evidence>
<sequence length="321" mass="34797">MPPLRSLEIEFPILDARFRRFCASHGIFSVEDFLVHDFSKLVSLAEAEAGPKELKEGISQILSIIDGQHQPWLNGVQLLEDTLQNKHFLSTGYEGIDMLLGGGLREGQLTEIVGPSSSGKTQVCLHVASHVADSHLGVVFLDTSNSFSAHRVACIINQLSGPLAKEVNERRVQRIMTGITCQSVYDIFVLLDVLHQLEFSLKVKSESAKTSVLIIDSISSLIAPVLGGKDSQGRLLMISAGFLLKKLADEYNLAVLVTNHMVSGEGGSLKPALGESWKSVPHVRLLLSRNQGSNIGNMSVLKHTFVACGDTAEFVIADEAA</sequence>
<dbReference type="GO" id="GO:0003697">
    <property type="term" value="F:single-stranded DNA binding"/>
    <property type="evidence" value="ECO:0007669"/>
    <property type="project" value="TreeGrafter"/>
</dbReference>
<evidence type="ECO:0000256" key="4">
    <source>
        <dbReference type="ARBA" id="ARBA00022763"/>
    </source>
</evidence>
<keyword evidence="13" id="KW-1185">Reference proteome</keyword>
<evidence type="ECO:0000259" key="11">
    <source>
        <dbReference type="PROSITE" id="PS50162"/>
    </source>
</evidence>
<dbReference type="GO" id="GO:0000400">
    <property type="term" value="F:four-way junction DNA binding"/>
    <property type="evidence" value="ECO:0007669"/>
    <property type="project" value="TreeGrafter"/>
</dbReference>
<dbReference type="GO" id="GO:0005524">
    <property type="term" value="F:ATP binding"/>
    <property type="evidence" value="ECO:0007669"/>
    <property type="project" value="UniProtKB-KW"/>
</dbReference>
<keyword evidence="3" id="KW-0547">Nucleotide-binding</keyword>
<dbReference type="GO" id="GO:0007131">
    <property type="term" value="P:reciprocal meiotic recombination"/>
    <property type="evidence" value="ECO:0007669"/>
    <property type="project" value="TreeGrafter"/>
</dbReference>
<dbReference type="Pfam" id="PF08423">
    <property type="entry name" value="Rad51"/>
    <property type="match status" value="1"/>
</dbReference>
<dbReference type="CDD" id="cd19489">
    <property type="entry name" value="Rad51D"/>
    <property type="match status" value="1"/>
</dbReference>
<name>A0A5P1FF30_ASPOF</name>
<evidence type="ECO:0000256" key="9">
    <source>
        <dbReference type="ARBA" id="ARBA00023242"/>
    </source>
</evidence>
<dbReference type="InterPro" id="IPR027417">
    <property type="entry name" value="P-loop_NTPase"/>
</dbReference>
<accession>A0A5P1FF30</accession>
<comment type="function">
    <text evidence="10">Involved in the homologous recombination repair (HRR) pathway of double-stranded DNA breaks arising during DNA replication or induced by DNA-damaging agents.</text>
</comment>
<evidence type="ECO:0000313" key="12">
    <source>
        <dbReference type="EMBL" id="ONK76985.1"/>
    </source>
</evidence>
<dbReference type="OMA" id="QRIHTFR"/>
<evidence type="ECO:0000256" key="10">
    <source>
        <dbReference type="ARBA" id="ARBA00056000"/>
    </source>
</evidence>
<protein>
    <recommendedName>
        <fullName evidence="11">RecA family profile 1 domain-containing protein</fullName>
    </recommendedName>
</protein>
<dbReference type="Proteomes" id="UP000243459">
    <property type="component" value="Chromosome 2"/>
</dbReference>
<dbReference type="GO" id="GO:0005657">
    <property type="term" value="C:replication fork"/>
    <property type="evidence" value="ECO:0007669"/>
    <property type="project" value="TreeGrafter"/>
</dbReference>
<dbReference type="GO" id="GO:0042148">
    <property type="term" value="P:DNA strand invasion"/>
    <property type="evidence" value="ECO:0007669"/>
    <property type="project" value="TreeGrafter"/>
</dbReference>
<dbReference type="InterPro" id="IPR020588">
    <property type="entry name" value="RecA_ATP-bd"/>
</dbReference>
<dbReference type="FunFam" id="3.40.50.300:FF:001665">
    <property type="entry name" value="DNA repair protein RAD51 4"/>
    <property type="match status" value="1"/>
</dbReference>
<keyword evidence="8" id="KW-0234">DNA repair</keyword>
<dbReference type="InterPro" id="IPR013632">
    <property type="entry name" value="Rad51_C"/>
</dbReference>
<keyword evidence="7" id="KW-0233">DNA recombination</keyword>
<dbReference type="InterPro" id="IPR047323">
    <property type="entry name" value="Rad51D_C"/>
</dbReference>
<dbReference type="PROSITE" id="PS50162">
    <property type="entry name" value="RECA_2"/>
    <property type="match status" value="1"/>
</dbReference>
<dbReference type="PANTHER" id="PTHR46457:SF1">
    <property type="entry name" value="DNA REPAIR PROTEIN RAD51 HOMOLOG 4"/>
    <property type="match status" value="1"/>
</dbReference>
<dbReference type="GO" id="GO:0000724">
    <property type="term" value="P:double-strand break repair via homologous recombination"/>
    <property type="evidence" value="ECO:0007669"/>
    <property type="project" value="TreeGrafter"/>
</dbReference>
<reference evidence="13" key="1">
    <citation type="journal article" date="2017" name="Nat. Commun.">
        <title>The asparagus genome sheds light on the origin and evolution of a young Y chromosome.</title>
        <authorList>
            <person name="Harkess A."/>
            <person name="Zhou J."/>
            <person name="Xu C."/>
            <person name="Bowers J.E."/>
            <person name="Van der Hulst R."/>
            <person name="Ayyampalayam S."/>
            <person name="Mercati F."/>
            <person name="Riccardi P."/>
            <person name="McKain M.R."/>
            <person name="Kakrana A."/>
            <person name="Tang H."/>
            <person name="Ray J."/>
            <person name="Groenendijk J."/>
            <person name="Arikit S."/>
            <person name="Mathioni S.M."/>
            <person name="Nakano M."/>
            <person name="Shan H."/>
            <person name="Telgmann-Rauber A."/>
            <person name="Kanno A."/>
            <person name="Yue Z."/>
            <person name="Chen H."/>
            <person name="Li W."/>
            <person name="Chen Y."/>
            <person name="Xu X."/>
            <person name="Zhang Y."/>
            <person name="Luo S."/>
            <person name="Chen H."/>
            <person name="Gao J."/>
            <person name="Mao Z."/>
            <person name="Pires J.C."/>
            <person name="Luo M."/>
            <person name="Kudrna D."/>
            <person name="Wing R.A."/>
            <person name="Meyers B.C."/>
            <person name="Yi K."/>
            <person name="Kong H."/>
            <person name="Lavrijsen P."/>
            <person name="Sunseri F."/>
            <person name="Falavigna A."/>
            <person name="Ye Y."/>
            <person name="Leebens-Mack J.H."/>
            <person name="Chen G."/>
        </authorList>
    </citation>
    <scope>NUCLEOTIDE SEQUENCE [LARGE SCALE GENOMIC DNA]</scope>
    <source>
        <strain evidence="13">cv. DH0086</strain>
    </source>
</reference>
<proteinExistence type="inferred from homology"/>
<keyword evidence="6" id="KW-0238">DNA-binding</keyword>
<evidence type="ECO:0000256" key="7">
    <source>
        <dbReference type="ARBA" id="ARBA00023172"/>
    </source>
</evidence>
<keyword evidence="4" id="KW-0227">DNA damage</keyword>
<comment type="similarity">
    <text evidence="2">Belongs to the RecA family. RAD51 subfamily.</text>
</comment>
<evidence type="ECO:0000313" key="13">
    <source>
        <dbReference type="Proteomes" id="UP000243459"/>
    </source>
</evidence>
<dbReference type="Gene3D" id="3.40.50.300">
    <property type="entry name" value="P-loop containing nucleotide triphosphate hydrolases"/>
    <property type="match status" value="1"/>
</dbReference>
<dbReference type="SMART" id="SM00382">
    <property type="entry name" value="AAA"/>
    <property type="match status" value="1"/>
</dbReference>